<comment type="caution">
    <text evidence="1">The sequence shown here is derived from an EMBL/GenBank/DDBJ whole genome shotgun (WGS) entry which is preliminary data.</text>
</comment>
<name>A0ABW8SPW9_9CLOT</name>
<proteinExistence type="predicted"/>
<protein>
    <submittedName>
        <fullName evidence="1">Acetylglutamate kinase</fullName>
    </submittedName>
</protein>
<dbReference type="EMBL" id="JBJHZX010000036">
    <property type="protein sequence ID" value="MFL0197747.1"/>
    <property type="molecule type" value="Genomic_DNA"/>
</dbReference>
<gene>
    <name evidence="1" type="ORF">ACJDU8_19560</name>
</gene>
<evidence type="ECO:0000313" key="2">
    <source>
        <dbReference type="Proteomes" id="UP001623660"/>
    </source>
</evidence>
<keyword evidence="2" id="KW-1185">Reference proteome</keyword>
<dbReference type="Proteomes" id="UP001623660">
    <property type="component" value="Unassembled WGS sequence"/>
</dbReference>
<reference evidence="1 2" key="1">
    <citation type="submission" date="2024-11" db="EMBL/GenBank/DDBJ databases">
        <authorList>
            <person name="Heng Y.C."/>
            <person name="Lim A.C.H."/>
            <person name="Lee J.K.Y."/>
            <person name="Kittelmann S."/>
        </authorList>
    </citation>
    <scope>NUCLEOTIDE SEQUENCE [LARGE SCALE GENOMIC DNA]</scope>
    <source>
        <strain evidence="1 2">WILCCON 0269</strain>
    </source>
</reference>
<evidence type="ECO:0000313" key="1">
    <source>
        <dbReference type="EMBL" id="MFL0197747.1"/>
    </source>
</evidence>
<keyword evidence="1" id="KW-0418">Kinase</keyword>
<keyword evidence="1" id="KW-0808">Transferase</keyword>
<dbReference type="GO" id="GO:0016301">
    <property type="term" value="F:kinase activity"/>
    <property type="evidence" value="ECO:0007669"/>
    <property type="project" value="UniProtKB-KW"/>
</dbReference>
<accession>A0ABW8SPW9</accession>
<sequence length="241" mass="27719">MLCPIRKFFCTIQPYNRGLPTKRYPSNIYPITTVNPGSNFNCLYSRYGDYNESYSTIPTKITKSEVDLINTLRMLWEQHIVWTRITIISILAGLPDVNLVTQRLLRNPVDFEKALKPFYGDRIASQFRDLLKSHLIIAAELVKAAKAGNNQAAANAEKRWYANADEIANFLGRINPYWSQGDWQTMLHEHLKLTKSEAVDILTGNYAEGIKLYDEIEKQALKMADVMAKGIIKQFPRKFIR</sequence>
<organism evidence="1 2">
    <name type="scientific">Candidatus Clostridium eludens</name>
    <dbReference type="NCBI Taxonomy" id="3381663"/>
    <lineage>
        <taxon>Bacteria</taxon>
        <taxon>Bacillati</taxon>
        <taxon>Bacillota</taxon>
        <taxon>Clostridia</taxon>
        <taxon>Eubacteriales</taxon>
        <taxon>Clostridiaceae</taxon>
        <taxon>Clostridium</taxon>
    </lineage>
</organism>
<dbReference type="RefSeq" id="WP_406793850.1">
    <property type="nucleotide sequence ID" value="NZ_JBJHZX010000036.1"/>
</dbReference>